<feature type="transmembrane region" description="Helical" evidence="11">
    <location>
        <begin position="173"/>
        <end position="193"/>
    </location>
</feature>
<feature type="domain" description="RTG2 C-terminal" evidence="13">
    <location>
        <begin position="926"/>
        <end position="1136"/>
    </location>
</feature>
<gene>
    <name evidence="14" type="ORF">BDU57DRAFT_527382</name>
</gene>
<dbReference type="GO" id="GO:0006488">
    <property type="term" value="P:dolichol-linked oligosaccharide biosynthetic process"/>
    <property type="evidence" value="ECO:0007669"/>
    <property type="project" value="InterPro"/>
</dbReference>
<protein>
    <recommendedName>
        <fullName evidence="8">Man(5)GlcNAc(2)-PP-dolichol translocation protein RFT1</fullName>
    </recommendedName>
</protein>
<evidence type="ECO:0000256" key="5">
    <source>
        <dbReference type="ARBA" id="ARBA00022824"/>
    </source>
</evidence>
<evidence type="ECO:0000256" key="7">
    <source>
        <dbReference type="ARBA" id="ARBA00023136"/>
    </source>
</evidence>
<proteinExistence type="inferred from homology"/>
<dbReference type="OrthoDB" id="2014654at2759"/>
<feature type="transmembrane region" description="Helical" evidence="11">
    <location>
        <begin position="43"/>
        <end position="60"/>
    </location>
</feature>
<feature type="transmembrane region" description="Helical" evidence="11">
    <location>
        <begin position="324"/>
        <end position="347"/>
    </location>
</feature>
<sequence>MSTSILSASAKGATFLILLQVASRALTFVVNQVLLRFLSPELLGVSAQLELFSISVLYFARESLRVALQRQAHGAQAIVNLSYLAVFFGTPLAYFLALFWLRRGTPDFPYFVEALIVYCLATFIELLSEPAFSVVQQKLLYKIRASAEFSATLLRCFGTCGSAILASRAGLDIGALPFAIGQLAYALSLLVVYTYKTWRVSQAGDFSFFPKKLSRTPLNPAVLDYFSTPLLRLTASLTLQSTLKYILTQGDSLLITSLASLADQGAYALASNYGGLIARMLFQPIEESSRNMFAKLCAGTDTVADSKEDKSDDQKQNLAQASRVITTILHLYAIISLFAVILGPRLAPLLLQVVAGQKWSATSAADVLSTYCYYIPFLAINGVTEAFVAAVATNKELYAQSVAMGVFFTIFAGSAWFFIGQLELGGKGVVLANTVNMGLRIVWNTWFIKNFFGRRGSNFSLSKTLPSITSLAPFVVVPTLMQMRPGISFLRRFGLLGEIFRPIGRMSSATKQVPSTKTSSPAFSCHHQSSPHHACRPNPNRENLGVTETLKSRTDKGQANPQRHGGGHAVVSAARTDQQSAWILADLRKSKNYHGLVDMGSNGIRFSITDLTPATQRILPTVYLDRAAISLYDAQSSRAGDAAAIPDATIKQVIKSLLRFKSTCEDFNVPEQQVRIVATEATRTACNSEDFQKQIRDATGWTVELLPKEMEGRIGALGAASSYENIQGLMMDLGGGSTQLTWIMTDQGEVRMSERGSVSLPYGAAVLSKGLEHAGSVGSREYTNMADRLVADLKAAVSTIDIPKKLLDVPEGIQLYLSGGGFRGWGFVLMSKHSVQPYPIPIINGFRTTTDLFHDTKAVQAAVLKEDMPDIFRVSARRASQVPAVAFLVTCLAQALPRVLDVHFCQGGVREGIYFADMQPSVRAESPLVTVTRAHAPASAAELVWALDNMVRNCGSIDDEPIVESSVITAFVQGMFAHMAYVKDLRGGAALRSTTTGIFSAAHGLSHEQRASLAILLCERYGGYKSISPTEQDFYRRMVRLLPEGMQRWCMVLGRVGAVLACVYPAGIVRETRVHVTAERKLTTKANDKLCIDFAFDKAPDELDEGLNAALKTVVKAGKRNNWVAGQGLKVEVTVNGRGHDTLA</sequence>
<evidence type="ECO:0000259" key="13">
    <source>
        <dbReference type="Pfam" id="PF23566"/>
    </source>
</evidence>
<evidence type="ECO:0000256" key="9">
    <source>
        <dbReference type="ARBA" id="ARBA00045912"/>
    </source>
</evidence>
<dbReference type="Gene3D" id="3.30.420.150">
    <property type="entry name" value="Exopolyphosphatase. Domain 2"/>
    <property type="match status" value="1"/>
</dbReference>
<dbReference type="GO" id="GO:0005789">
    <property type="term" value="C:endoplasmic reticulum membrane"/>
    <property type="evidence" value="ECO:0007669"/>
    <property type="project" value="UniProtKB-SubCell"/>
</dbReference>
<evidence type="ECO:0000256" key="1">
    <source>
        <dbReference type="ARBA" id="ARBA00004477"/>
    </source>
</evidence>
<dbReference type="InterPro" id="IPR003695">
    <property type="entry name" value="Ppx_GppA_N"/>
</dbReference>
<feature type="region of interest" description="Disordered" evidence="10">
    <location>
        <begin position="510"/>
        <end position="544"/>
    </location>
</feature>
<feature type="compositionally biased region" description="Polar residues" evidence="10">
    <location>
        <begin position="510"/>
        <end position="528"/>
    </location>
</feature>
<dbReference type="AlphaFoldDB" id="A0A6A5QZR3"/>
<keyword evidence="15" id="KW-1185">Reference proteome</keyword>
<comment type="similarity">
    <text evidence="3">Belongs to the RFT1 family.</text>
</comment>
<comment type="pathway">
    <text evidence="2">Protein modification; protein glycosylation.</text>
</comment>
<dbReference type="Pfam" id="PF23566">
    <property type="entry name" value="RTG2_C"/>
    <property type="match status" value="1"/>
</dbReference>
<dbReference type="PANTHER" id="PTHR13117:SF5">
    <property type="entry name" value="PROTEIN RFT1 HOMOLOG"/>
    <property type="match status" value="1"/>
</dbReference>
<dbReference type="EMBL" id="ML979133">
    <property type="protein sequence ID" value="KAF1919347.1"/>
    <property type="molecule type" value="Genomic_DNA"/>
</dbReference>
<evidence type="ECO:0000259" key="12">
    <source>
        <dbReference type="Pfam" id="PF02541"/>
    </source>
</evidence>
<dbReference type="Pfam" id="PF02541">
    <property type="entry name" value="Ppx-GppA"/>
    <property type="match status" value="1"/>
</dbReference>
<evidence type="ECO:0000256" key="4">
    <source>
        <dbReference type="ARBA" id="ARBA00022692"/>
    </source>
</evidence>
<evidence type="ECO:0000256" key="6">
    <source>
        <dbReference type="ARBA" id="ARBA00022989"/>
    </source>
</evidence>
<dbReference type="FunFam" id="3.30.420.40:FF:000191">
    <property type="entry name" value="Retrograde regulation protein 2"/>
    <property type="match status" value="1"/>
</dbReference>
<evidence type="ECO:0000313" key="15">
    <source>
        <dbReference type="Proteomes" id="UP000800096"/>
    </source>
</evidence>
<organism evidence="14 15">
    <name type="scientific">Ampelomyces quisqualis</name>
    <name type="common">Powdery mildew agent</name>
    <dbReference type="NCBI Taxonomy" id="50730"/>
    <lineage>
        <taxon>Eukaryota</taxon>
        <taxon>Fungi</taxon>
        <taxon>Dikarya</taxon>
        <taxon>Ascomycota</taxon>
        <taxon>Pezizomycotina</taxon>
        <taxon>Dothideomycetes</taxon>
        <taxon>Pleosporomycetidae</taxon>
        <taxon>Pleosporales</taxon>
        <taxon>Pleosporineae</taxon>
        <taxon>Phaeosphaeriaceae</taxon>
        <taxon>Ampelomyces</taxon>
    </lineage>
</organism>
<keyword evidence="6 11" id="KW-1133">Transmembrane helix</keyword>
<evidence type="ECO:0000256" key="3">
    <source>
        <dbReference type="ARBA" id="ARBA00010288"/>
    </source>
</evidence>
<evidence type="ECO:0000256" key="10">
    <source>
        <dbReference type="SAM" id="MobiDB-lite"/>
    </source>
</evidence>
<keyword evidence="7 11" id="KW-0472">Membrane</keyword>
<feature type="transmembrane region" description="Helical" evidence="11">
    <location>
        <begin position="81"/>
        <end position="102"/>
    </location>
</feature>
<dbReference type="Gene3D" id="3.30.420.40">
    <property type="match status" value="1"/>
</dbReference>
<feature type="transmembrane region" description="Helical" evidence="11">
    <location>
        <begin position="397"/>
        <end position="419"/>
    </location>
</feature>
<dbReference type="PANTHER" id="PTHR13117">
    <property type="entry name" value="ENDOPLASMIC RETICULUM MULTISPAN TRANSMEMBRANE PROTEIN-RELATED"/>
    <property type="match status" value="1"/>
</dbReference>
<dbReference type="InterPro" id="IPR007594">
    <property type="entry name" value="RFT1"/>
</dbReference>
<comment type="function">
    <text evidence="9">Intramembrane glycolipid transporter that operates in the biosynthetic pathway of dolichol-linked oligosaccharides, the glycan precursors employed in protein asparagine (N)-glycosylation. The sequential addition of sugars to dolichol pyrophosphate produces dolichol-linked oligosaccharides containing fourteen sugars, including two GlcNAcs, nine mannoses and three glucoses. Once assembled, the oligosaccharide is transferred from the lipid to nascent proteins by oligosaccharyltransferases. The assembly of dolichol-linked oligosaccharides begins on the cytosolic side of the endoplasmic reticulum membrane and finishes in its lumen. RFT1 could mediate the translocation of the cytosolically oriented intermediate DolPP-GlcNAc2Man5, produced by ALG11, into the ER lumen where dolichol-linked oligosaccharides assembly continues. However, the intramembrane lipid transporter activity could not be confirmed in vitro.</text>
</comment>
<dbReference type="InterPro" id="IPR043129">
    <property type="entry name" value="ATPase_NBD"/>
</dbReference>
<evidence type="ECO:0000256" key="2">
    <source>
        <dbReference type="ARBA" id="ARBA00004922"/>
    </source>
</evidence>
<dbReference type="Proteomes" id="UP000800096">
    <property type="component" value="Unassembled WGS sequence"/>
</dbReference>
<dbReference type="InterPro" id="IPR057512">
    <property type="entry name" value="RTG2_C"/>
</dbReference>
<dbReference type="SUPFAM" id="SSF53067">
    <property type="entry name" value="Actin-like ATPase domain"/>
    <property type="match status" value="2"/>
</dbReference>
<name>A0A6A5QZR3_AMPQU</name>
<dbReference type="GO" id="GO:0034203">
    <property type="term" value="P:glycolipid translocation"/>
    <property type="evidence" value="ECO:0007669"/>
    <property type="project" value="TreeGrafter"/>
</dbReference>
<evidence type="ECO:0000256" key="11">
    <source>
        <dbReference type="SAM" id="Phobius"/>
    </source>
</evidence>
<reference evidence="14" key="1">
    <citation type="journal article" date="2020" name="Stud. Mycol.">
        <title>101 Dothideomycetes genomes: a test case for predicting lifestyles and emergence of pathogens.</title>
        <authorList>
            <person name="Haridas S."/>
            <person name="Albert R."/>
            <person name="Binder M."/>
            <person name="Bloem J."/>
            <person name="Labutti K."/>
            <person name="Salamov A."/>
            <person name="Andreopoulos B."/>
            <person name="Baker S."/>
            <person name="Barry K."/>
            <person name="Bills G."/>
            <person name="Bluhm B."/>
            <person name="Cannon C."/>
            <person name="Castanera R."/>
            <person name="Culley D."/>
            <person name="Daum C."/>
            <person name="Ezra D."/>
            <person name="Gonzalez J."/>
            <person name="Henrissat B."/>
            <person name="Kuo A."/>
            <person name="Liang C."/>
            <person name="Lipzen A."/>
            <person name="Lutzoni F."/>
            <person name="Magnuson J."/>
            <person name="Mondo S."/>
            <person name="Nolan M."/>
            <person name="Ohm R."/>
            <person name="Pangilinan J."/>
            <person name="Park H.-J."/>
            <person name="Ramirez L."/>
            <person name="Alfaro M."/>
            <person name="Sun H."/>
            <person name="Tritt A."/>
            <person name="Yoshinaga Y."/>
            <person name="Zwiers L.-H."/>
            <person name="Turgeon B."/>
            <person name="Goodwin S."/>
            <person name="Spatafora J."/>
            <person name="Crous P."/>
            <person name="Grigoriev I."/>
        </authorList>
    </citation>
    <scope>NUCLEOTIDE SEQUENCE</scope>
    <source>
        <strain evidence="14">HMLAC05119</strain>
    </source>
</reference>
<accession>A0A6A5QZR3</accession>
<evidence type="ECO:0000256" key="8">
    <source>
        <dbReference type="ARBA" id="ARBA00044793"/>
    </source>
</evidence>
<keyword evidence="5" id="KW-0256">Endoplasmic reticulum</keyword>
<evidence type="ECO:0000313" key="14">
    <source>
        <dbReference type="EMBL" id="KAF1919347.1"/>
    </source>
</evidence>
<comment type="subcellular location">
    <subcellularLocation>
        <location evidence="1">Endoplasmic reticulum membrane</location>
        <topology evidence="1">Multi-pass membrane protein</topology>
    </subcellularLocation>
</comment>
<dbReference type="Pfam" id="PF04506">
    <property type="entry name" value="Rft-1"/>
    <property type="match status" value="1"/>
</dbReference>
<keyword evidence="4 11" id="KW-0812">Transmembrane</keyword>
<feature type="domain" description="Ppx/GppA phosphatase N-terminal" evidence="12">
    <location>
        <begin position="620"/>
        <end position="918"/>
    </location>
</feature>
<feature type="transmembrane region" description="Helical" evidence="11">
    <location>
        <begin position="367"/>
        <end position="390"/>
    </location>
</feature>